<comment type="caution">
    <text evidence="2">The sequence shown here is derived from an EMBL/GenBank/DDBJ whole genome shotgun (WGS) entry which is preliminary data.</text>
</comment>
<accession>A0A8H5ZRH9</accession>
<evidence type="ECO:0000256" key="1">
    <source>
        <dbReference type="SAM" id="SignalP"/>
    </source>
</evidence>
<organism evidence="2 3">
    <name type="scientific">Cochliobolus sativus</name>
    <name type="common">Common root rot and spot blotch fungus</name>
    <name type="synonym">Bipolaris sorokiniana</name>
    <dbReference type="NCBI Taxonomy" id="45130"/>
    <lineage>
        <taxon>Eukaryota</taxon>
        <taxon>Fungi</taxon>
        <taxon>Dikarya</taxon>
        <taxon>Ascomycota</taxon>
        <taxon>Pezizomycotina</taxon>
        <taxon>Dothideomycetes</taxon>
        <taxon>Pleosporomycetidae</taxon>
        <taxon>Pleosporales</taxon>
        <taxon>Pleosporineae</taxon>
        <taxon>Pleosporaceae</taxon>
        <taxon>Bipolaris</taxon>
    </lineage>
</organism>
<feature type="signal peptide" evidence="1">
    <location>
        <begin position="1"/>
        <end position="20"/>
    </location>
</feature>
<feature type="chain" id="PRO_5034742252" evidence="1">
    <location>
        <begin position="21"/>
        <end position="100"/>
    </location>
</feature>
<reference evidence="2" key="1">
    <citation type="submission" date="2019-11" db="EMBL/GenBank/DDBJ databases">
        <title>Bipolaris sorokiniana Genome sequencing.</title>
        <authorList>
            <person name="Wang H."/>
        </authorList>
    </citation>
    <scope>NUCLEOTIDE SEQUENCE</scope>
</reference>
<proteinExistence type="predicted"/>
<name>A0A8H5ZRH9_COCSA</name>
<evidence type="ECO:0000313" key="3">
    <source>
        <dbReference type="Proteomes" id="UP000624244"/>
    </source>
</evidence>
<dbReference type="EMBL" id="WNKQ01000001">
    <property type="protein sequence ID" value="KAF5853881.1"/>
    <property type="molecule type" value="Genomic_DNA"/>
</dbReference>
<dbReference type="Gene3D" id="2.120.10.10">
    <property type="match status" value="1"/>
</dbReference>
<sequence>MKLYMDILAMVAISASTIVGFDPSNSQVFTNTQGGAVDEWEKHATPAGSAYSHPIQILKNRPEHLIIYGGESWNGFLNGGKRPIVATVVNLTEVLSAPAS</sequence>
<keyword evidence="1" id="KW-0732">Signal</keyword>
<dbReference type="Proteomes" id="UP000624244">
    <property type="component" value="Unassembled WGS sequence"/>
</dbReference>
<gene>
    <name evidence="2" type="ORF">GGP41_006629</name>
</gene>
<evidence type="ECO:0000313" key="2">
    <source>
        <dbReference type="EMBL" id="KAF5853881.1"/>
    </source>
</evidence>
<dbReference type="AlphaFoldDB" id="A0A8H5ZRH9"/>
<protein>
    <submittedName>
        <fullName evidence="2">Uncharacterized protein</fullName>
    </submittedName>
</protein>